<dbReference type="CTD" id="284004"/>
<dbReference type="GO" id="GO:0004563">
    <property type="term" value="F:beta-N-acetylhexosaminidase activity"/>
    <property type="evidence" value="ECO:0007669"/>
    <property type="project" value="UniProtKB-EC"/>
</dbReference>
<reference evidence="6" key="3">
    <citation type="submission" date="2025-09" db="UniProtKB">
        <authorList>
            <consortium name="Ensembl"/>
        </authorList>
    </citation>
    <scope>IDENTIFICATION</scope>
</reference>
<dbReference type="Proteomes" id="UP000265120">
    <property type="component" value="Chromosome 8"/>
</dbReference>
<name>A0A3P8UB53_CYNSE</name>
<dbReference type="RefSeq" id="XP_008313061.1">
    <property type="nucleotide sequence ID" value="XM_008314839.3"/>
</dbReference>
<dbReference type="SUPFAM" id="SSF51445">
    <property type="entry name" value="(Trans)glycosidases"/>
    <property type="match status" value="1"/>
</dbReference>
<dbReference type="OrthoDB" id="10023921at2759"/>
<dbReference type="STRING" id="244447.ENSCSEP00000000483"/>
<dbReference type="InParanoid" id="A0A3P8UB53"/>
<dbReference type="PANTHER" id="PTHR21040">
    <property type="entry name" value="BCDNA.GH04120"/>
    <property type="match status" value="1"/>
</dbReference>
<comment type="similarity">
    <text evidence="2">Belongs to the glycosyl hydrolase 20 family.</text>
</comment>
<evidence type="ECO:0000256" key="1">
    <source>
        <dbReference type="ARBA" id="ARBA00001231"/>
    </source>
</evidence>
<evidence type="ECO:0000256" key="3">
    <source>
        <dbReference type="ARBA" id="ARBA00012663"/>
    </source>
</evidence>
<evidence type="ECO:0000313" key="7">
    <source>
        <dbReference type="Proteomes" id="UP000265120"/>
    </source>
</evidence>
<evidence type="ECO:0000256" key="2">
    <source>
        <dbReference type="ARBA" id="ARBA00006285"/>
    </source>
</evidence>
<dbReference type="Pfam" id="PF00728">
    <property type="entry name" value="Glyco_hydro_20"/>
    <property type="match status" value="1"/>
</dbReference>
<proteinExistence type="inferred from homology"/>
<evidence type="ECO:0000313" key="6">
    <source>
        <dbReference type="Ensembl" id="ENSCSEP00000000483.1"/>
    </source>
</evidence>
<reference evidence="6" key="2">
    <citation type="submission" date="2025-08" db="UniProtKB">
        <authorList>
            <consortium name="Ensembl"/>
        </authorList>
    </citation>
    <scope>IDENTIFICATION</scope>
</reference>
<reference evidence="6 7" key="1">
    <citation type="journal article" date="2014" name="Nat. Genet.">
        <title>Whole-genome sequence of a flatfish provides insights into ZW sex chromosome evolution and adaptation to a benthic lifestyle.</title>
        <authorList>
            <person name="Chen S."/>
            <person name="Zhang G."/>
            <person name="Shao C."/>
            <person name="Huang Q."/>
            <person name="Liu G."/>
            <person name="Zhang P."/>
            <person name="Song W."/>
            <person name="An N."/>
            <person name="Chalopin D."/>
            <person name="Volff J.N."/>
            <person name="Hong Y."/>
            <person name="Li Q."/>
            <person name="Sha Z."/>
            <person name="Zhou H."/>
            <person name="Xie M."/>
            <person name="Yu Q."/>
            <person name="Liu Y."/>
            <person name="Xiang H."/>
            <person name="Wang N."/>
            <person name="Wu K."/>
            <person name="Yang C."/>
            <person name="Zhou Q."/>
            <person name="Liao X."/>
            <person name="Yang L."/>
            <person name="Hu Q."/>
            <person name="Zhang J."/>
            <person name="Meng L."/>
            <person name="Jin L."/>
            <person name="Tian Y."/>
            <person name="Lian J."/>
            <person name="Yang J."/>
            <person name="Miao G."/>
            <person name="Liu S."/>
            <person name="Liang Z."/>
            <person name="Yan F."/>
            <person name="Li Y."/>
            <person name="Sun B."/>
            <person name="Zhang H."/>
            <person name="Zhang J."/>
            <person name="Zhu Y."/>
            <person name="Du M."/>
            <person name="Zhao Y."/>
            <person name="Schartl M."/>
            <person name="Tang Q."/>
            <person name="Wang J."/>
        </authorList>
    </citation>
    <scope>NUCLEOTIDE SEQUENCE</scope>
</reference>
<dbReference type="Ensembl" id="ENSCSET00000000509.1">
    <property type="protein sequence ID" value="ENSCSEP00000000483.1"/>
    <property type="gene ID" value="ENSCSEG00000000330.1"/>
</dbReference>
<evidence type="ECO:0000259" key="5">
    <source>
        <dbReference type="Pfam" id="PF00728"/>
    </source>
</evidence>
<dbReference type="GeneID" id="103382156"/>
<dbReference type="InterPro" id="IPR015883">
    <property type="entry name" value="Glyco_hydro_20_cat"/>
</dbReference>
<dbReference type="PANTHER" id="PTHR21040:SF6">
    <property type="entry name" value="HEXOSAMINIDASE D"/>
    <property type="match status" value="1"/>
</dbReference>
<dbReference type="InterPro" id="IPR038901">
    <property type="entry name" value="HEXDC-like"/>
</dbReference>
<dbReference type="Gene3D" id="3.20.20.80">
    <property type="entry name" value="Glycosidases"/>
    <property type="match status" value="1"/>
</dbReference>
<feature type="domain" description="Glycoside hydrolase family 20 catalytic" evidence="5">
    <location>
        <begin position="146"/>
        <end position="291"/>
    </location>
</feature>
<dbReference type="CDD" id="cd06565">
    <property type="entry name" value="GH20_GcnA-like"/>
    <property type="match status" value="1"/>
</dbReference>
<keyword evidence="4" id="KW-0378">Hydrolase</keyword>
<dbReference type="AlphaFoldDB" id="A0A3P8UB53"/>
<dbReference type="EC" id="3.2.1.52" evidence="3"/>
<dbReference type="GeneTree" id="ENSGT00390000014852"/>
<evidence type="ECO:0000256" key="4">
    <source>
        <dbReference type="ARBA" id="ARBA00022801"/>
    </source>
</evidence>
<organism evidence="6 7">
    <name type="scientific">Cynoglossus semilaevis</name>
    <name type="common">Tongue sole</name>
    <dbReference type="NCBI Taxonomy" id="244447"/>
    <lineage>
        <taxon>Eukaryota</taxon>
        <taxon>Metazoa</taxon>
        <taxon>Chordata</taxon>
        <taxon>Craniata</taxon>
        <taxon>Vertebrata</taxon>
        <taxon>Euteleostomi</taxon>
        <taxon>Actinopterygii</taxon>
        <taxon>Neopterygii</taxon>
        <taxon>Teleostei</taxon>
        <taxon>Neoteleostei</taxon>
        <taxon>Acanthomorphata</taxon>
        <taxon>Carangaria</taxon>
        <taxon>Pleuronectiformes</taxon>
        <taxon>Pleuronectoidei</taxon>
        <taxon>Cynoglossidae</taxon>
        <taxon>Cynoglossinae</taxon>
        <taxon>Cynoglossus</taxon>
    </lineage>
</organism>
<sequence>MRQRLRFTSQSCHTPIQQSAALPETNEVRFPLYICDFKDTAFTKGLFLNYHFNSEQYPTLRHLFKMYICDRSLNGIAITECSRMQCPPWPKGKKLVHLDLKGAPPRTEYLHQLIELFSRLGVDGLLVEYEDMFPYQGELKLLQATAQTPYSREEILNMQELAKSKGMEVIPLVQTFGHLEFVLKHRPLWGLRELPHCVGTLNPHTEDGYRLVMEMLRQVVELHPGVNTLHIGADEVYMLGEGEQSKQWLVSPERTVQQLFLNHVTKVAQAVKEAWPHINIIMWDDMMRDMSQDTLKASGLVGLVQPMLWDYTPDLDVDRTVSLLEKYHSAGMSELWAASSFKGSTSVYTCVLLTQRHVDNHLQWLKVASSLSAGVKLRGIAITGWQRYDHLSVLCELIPVALPSLAACLETLVHGQFSSEAQSKATEKLGVSTVEVSALERQSPVNSLFPGRRLAEVIVELDVLLNLEDIRFFERNMYVRGWFSLYQRQRKLVHPLITMQIHSQASTFLSLLQQKTEAVRVEMLGLYPESTVQEWIEEHVSPVLFPLQQITDEIMTCMKEIVPQI</sequence>
<dbReference type="KEGG" id="csem:103382156"/>
<accession>A0A3P8UB53</accession>
<dbReference type="GO" id="GO:0005975">
    <property type="term" value="P:carbohydrate metabolic process"/>
    <property type="evidence" value="ECO:0007669"/>
    <property type="project" value="InterPro"/>
</dbReference>
<protein>
    <recommendedName>
        <fullName evidence="3">beta-N-acetylhexosaminidase</fullName>
        <ecNumber evidence="3">3.2.1.52</ecNumber>
    </recommendedName>
</protein>
<dbReference type="InterPro" id="IPR017853">
    <property type="entry name" value="GH"/>
</dbReference>
<keyword evidence="7" id="KW-1185">Reference proteome</keyword>
<comment type="catalytic activity">
    <reaction evidence="1">
        <text>Hydrolysis of terminal non-reducing N-acetyl-D-hexosamine residues in N-acetyl-beta-D-hexosaminides.</text>
        <dbReference type="EC" id="3.2.1.52"/>
    </reaction>
</comment>